<dbReference type="PANTHER" id="PTHR24320">
    <property type="entry name" value="RETINOL DEHYDROGENASE"/>
    <property type="match status" value="1"/>
</dbReference>
<dbReference type="SUPFAM" id="SSF51735">
    <property type="entry name" value="NAD(P)-binding Rossmann-fold domains"/>
    <property type="match status" value="1"/>
</dbReference>
<evidence type="ECO:0008006" key="5">
    <source>
        <dbReference type="Google" id="ProtNLM"/>
    </source>
</evidence>
<reference evidence="3 4" key="1">
    <citation type="submission" date="2022-11" db="EMBL/GenBank/DDBJ databases">
        <title>Whole genome sequence of Eschrichtius robustus ER-17-0199.</title>
        <authorList>
            <person name="Bruniche-Olsen A."/>
            <person name="Black A.N."/>
            <person name="Fields C.J."/>
            <person name="Walden K."/>
            <person name="Dewoody J.A."/>
        </authorList>
    </citation>
    <scope>NUCLEOTIDE SEQUENCE [LARGE SCALE GENOMIC DNA]</scope>
    <source>
        <strain evidence="3">ER-17-0199</strain>
        <tissue evidence="3">Blubber</tissue>
    </source>
</reference>
<proteinExistence type="inferred from homology"/>
<organism evidence="3 4">
    <name type="scientific">Eschrichtius robustus</name>
    <name type="common">California gray whale</name>
    <name type="synonym">Eschrichtius gibbosus</name>
    <dbReference type="NCBI Taxonomy" id="9764"/>
    <lineage>
        <taxon>Eukaryota</taxon>
        <taxon>Metazoa</taxon>
        <taxon>Chordata</taxon>
        <taxon>Craniata</taxon>
        <taxon>Vertebrata</taxon>
        <taxon>Euteleostomi</taxon>
        <taxon>Mammalia</taxon>
        <taxon>Eutheria</taxon>
        <taxon>Laurasiatheria</taxon>
        <taxon>Artiodactyla</taxon>
        <taxon>Whippomorpha</taxon>
        <taxon>Cetacea</taxon>
        <taxon>Mysticeti</taxon>
        <taxon>Eschrichtiidae</taxon>
        <taxon>Eschrichtius</taxon>
    </lineage>
</organism>
<comment type="caution">
    <text evidence="3">The sequence shown here is derived from an EMBL/GenBank/DDBJ whole genome shotgun (WGS) entry which is preliminary data.</text>
</comment>
<evidence type="ECO:0000256" key="1">
    <source>
        <dbReference type="ARBA" id="ARBA00006484"/>
    </source>
</evidence>
<evidence type="ECO:0000256" key="2">
    <source>
        <dbReference type="ARBA" id="ARBA00023002"/>
    </source>
</evidence>
<dbReference type="Gene3D" id="3.40.50.720">
    <property type="entry name" value="NAD(P)-binding Rossmann-like Domain"/>
    <property type="match status" value="1"/>
</dbReference>
<dbReference type="Proteomes" id="UP001159641">
    <property type="component" value="Unassembled WGS sequence"/>
</dbReference>
<sequence>MSPLSAALAALRVYAVGAAVVVAQLLRRRLRGFAEPVFPLQLERVAIVTGGTDGIGYSTVKHLAKLGMHVIIGGNNQGKAEEAVRKIKEETLNDKVEFLYCDLASMRSIQQFVQRFKMKKIPLHVLVNNAGVMMVPQRTTEDGFEEHFGVNYLGHFLLTNLLLDTLRESGAPGRSARVVTVSSATHYVGELNLDDLQSSCTQSLLQKKFQWKSKSYSAHAAYAQSKLALVFFTYHLQALLEATGSPVTANVADPGVVDTDLYRHVFWGTRLIKKLFGWCLFKVRLRRSGVSLWLVLCEPTCAEFGFAFPRRPGFLCSCPGGPQDDEVPLPR</sequence>
<protein>
    <recommendedName>
        <fullName evidence="5">Dehydrogenase/reductase SDR family member on chromosome X</fullName>
    </recommendedName>
</protein>
<accession>A0AB34GY25</accession>
<dbReference type="EMBL" id="JAIQCJ010002063">
    <property type="protein sequence ID" value="KAJ8784336.1"/>
    <property type="molecule type" value="Genomic_DNA"/>
</dbReference>
<dbReference type="AlphaFoldDB" id="A0AB34GY25"/>
<dbReference type="PRINTS" id="PR00081">
    <property type="entry name" value="GDHRDH"/>
</dbReference>
<dbReference type="PANTHER" id="PTHR24320:SF264">
    <property type="entry name" value="DEHYDROGENASE_REDUCTASE SDR FAMILY MEMBER ON CHROMOSOME X"/>
    <property type="match status" value="1"/>
</dbReference>
<dbReference type="GO" id="GO:0010508">
    <property type="term" value="P:positive regulation of autophagy"/>
    <property type="evidence" value="ECO:0007669"/>
    <property type="project" value="TreeGrafter"/>
</dbReference>
<dbReference type="CDD" id="cd05327">
    <property type="entry name" value="retinol-DH_like_SDR_c_like"/>
    <property type="match status" value="1"/>
</dbReference>
<dbReference type="Pfam" id="PF00106">
    <property type="entry name" value="adh_short"/>
    <property type="match status" value="1"/>
</dbReference>
<keyword evidence="4" id="KW-1185">Reference proteome</keyword>
<dbReference type="InterPro" id="IPR002347">
    <property type="entry name" value="SDR_fam"/>
</dbReference>
<name>A0AB34GY25_ESCRO</name>
<dbReference type="GO" id="GO:0016491">
    <property type="term" value="F:oxidoreductase activity"/>
    <property type="evidence" value="ECO:0007669"/>
    <property type="project" value="UniProtKB-KW"/>
</dbReference>
<evidence type="ECO:0000313" key="3">
    <source>
        <dbReference type="EMBL" id="KAJ8784336.1"/>
    </source>
</evidence>
<gene>
    <name evidence="3" type="ORF">J1605_008341</name>
</gene>
<comment type="similarity">
    <text evidence="1">Belongs to the short-chain dehydrogenases/reductases (SDR) family.</text>
</comment>
<dbReference type="GO" id="GO:0005576">
    <property type="term" value="C:extracellular region"/>
    <property type="evidence" value="ECO:0007669"/>
    <property type="project" value="TreeGrafter"/>
</dbReference>
<keyword evidence="2" id="KW-0560">Oxidoreductase</keyword>
<evidence type="ECO:0000313" key="4">
    <source>
        <dbReference type="Proteomes" id="UP001159641"/>
    </source>
</evidence>
<dbReference type="InterPro" id="IPR036291">
    <property type="entry name" value="NAD(P)-bd_dom_sf"/>
</dbReference>